<evidence type="ECO:0000256" key="1">
    <source>
        <dbReference type="ARBA" id="ARBA00005429"/>
    </source>
</evidence>
<organism evidence="4 5">
    <name type="scientific">Sparassis crispa</name>
    <dbReference type="NCBI Taxonomy" id="139825"/>
    <lineage>
        <taxon>Eukaryota</taxon>
        <taxon>Fungi</taxon>
        <taxon>Dikarya</taxon>
        <taxon>Basidiomycota</taxon>
        <taxon>Agaricomycotina</taxon>
        <taxon>Agaricomycetes</taxon>
        <taxon>Polyporales</taxon>
        <taxon>Sparassidaceae</taxon>
        <taxon>Sparassis</taxon>
    </lineage>
</organism>
<evidence type="ECO:0000259" key="3">
    <source>
        <dbReference type="PROSITE" id="PS51716"/>
    </source>
</evidence>
<dbReference type="PANTHER" id="PTHR14143:SF1">
    <property type="entry name" value="IRG-TYPE G DOMAIN-CONTAINING PROTEIN"/>
    <property type="match status" value="1"/>
</dbReference>
<protein>
    <recommendedName>
        <fullName evidence="3">IRG-type G domain-containing protein</fullName>
    </recommendedName>
</protein>
<dbReference type="PROSITE" id="PS51716">
    <property type="entry name" value="G_IRG"/>
    <property type="match status" value="1"/>
</dbReference>
<comment type="caution">
    <text evidence="4">The sequence shown here is derived from an EMBL/GenBank/DDBJ whole genome shotgun (WGS) entry which is preliminary data.</text>
</comment>
<dbReference type="Pfam" id="PF05049">
    <property type="entry name" value="IIGP"/>
    <property type="match status" value="1"/>
</dbReference>
<feature type="domain" description="IRG-type G" evidence="3">
    <location>
        <begin position="336"/>
        <end position="537"/>
    </location>
</feature>
<proteinExistence type="inferred from homology"/>
<dbReference type="InterPro" id="IPR030385">
    <property type="entry name" value="G_IRG_dom"/>
</dbReference>
<evidence type="ECO:0000313" key="5">
    <source>
        <dbReference type="Proteomes" id="UP000287166"/>
    </source>
</evidence>
<reference evidence="4 5" key="1">
    <citation type="journal article" date="2018" name="Sci. Rep.">
        <title>Genome sequence of the cauliflower mushroom Sparassis crispa (Hanabiratake) and its association with beneficial usage.</title>
        <authorList>
            <person name="Kiyama R."/>
            <person name="Furutani Y."/>
            <person name="Kawaguchi K."/>
            <person name="Nakanishi T."/>
        </authorList>
    </citation>
    <scope>NUCLEOTIDE SEQUENCE [LARGE SCALE GENOMIC DNA]</scope>
</reference>
<sequence>MGNIVSEVIGGVVFGGLLSLFSMIRSFESPEESGQEIAANPVMQELEERAREDQRLREQAEHDRWQAEEEQRRTAEAHQQAERDRWQAEEEQRRAAEAHQQAERDRWQAEEEQCRAAEAHQQAENERGRIKEEKERAEQERREAEESRRRADEERQRVKREIHLAEEEKRRAEHAKVEAEEQWRRADKDRQRAEAERWRADEEKRRSDEEKQKAEEGKHRAEQASRKAEEERRQANEQRKRAEEDKQQAEEDRRRAEEDSKRADAERQRAEEAKEKARAAQEEAERASVAAAQAAEGARIAQVEAERKLKAGIRPVVWPTEEEIRTNKELLQYREGKLHFAVAGIAGSGKSSLINALRGISNRHREAARVGVIETTRVITRYQDPNSERPFVWYDVPGAGTLAIPDWQYFNAQGLYIFDAIIVLFDNRFTETDIALLRNAALFQIPTYIVRSKSNQHIGNLLQDLDFGEDEDKANCDETAREIYITETRESVAHNLFDAGLPGQRTYLITAKEVLCEVVKGRTPKGIIDEVELLNDMLREAQSRRMKPKASQPSRSAGLLSN</sequence>
<evidence type="ECO:0000256" key="2">
    <source>
        <dbReference type="SAM" id="MobiDB-lite"/>
    </source>
</evidence>
<dbReference type="RefSeq" id="XP_027609658.1">
    <property type="nucleotide sequence ID" value="XM_027753857.1"/>
</dbReference>
<feature type="compositionally biased region" description="Polar residues" evidence="2">
    <location>
        <begin position="551"/>
        <end position="562"/>
    </location>
</feature>
<dbReference type="InterPro" id="IPR027417">
    <property type="entry name" value="P-loop_NTPase"/>
</dbReference>
<dbReference type="Gene3D" id="3.40.50.300">
    <property type="entry name" value="P-loop containing nucleotide triphosphate hydrolases"/>
    <property type="match status" value="1"/>
</dbReference>
<keyword evidence="5" id="KW-1185">Reference proteome</keyword>
<dbReference type="PANTHER" id="PTHR14143">
    <property type="entry name" value="INTERFERON-INDUCIBLE GTPASE FAMILY MEMBER"/>
    <property type="match status" value="1"/>
</dbReference>
<gene>
    <name evidence="4" type="ORF">SCP_0116360</name>
</gene>
<dbReference type="GO" id="GO:0005525">
    <property type="term" value="F:GTP binding"/>
    <property type="evidence" value="ECO:0007669"/>
    <property type="project" value="InterPro"/>
</dbReference>
<dbReference type="InParanoid" id="A0A401G9A3"/>
<dbReference type="EMBL" id="BFAD01000001">
    <property type="protein sequence ID" value="GBE78745.1"/>
    <property type="molecule type" value="Genomic_DNA"/>
</dbReference>
<accession>A0A401G9A3</accession>
<feature type="region of interest" description="Disordered" evidence="2">
    <location>
        <begin position="48"/>
        <end position="283"/>
    </location>
</feature>
<dbReference type="Proteomes" id="UP000287166">
    <property type="component" value="Unassembled WGS sequence"/>
</dbReference>
<dbReference type="SUPFAM" id="SSF52540">
    <property type="entry name" value="P-loop containing nucleoside triphosphate hydrolases"/>
    <property type="match status" value="1"/>
</dbReference>
<dbReference type="AlphaFoldDB" id="A0A401G9A3"/>
<dbReference type="STRING" id="139825.A0A401G9A3"/>
<comment type="similarity">
    <text evidence="1">Belongs to the TRAFAC class dynamin-like GTPase superfamily. IRG family.</text>
</comment>
<name>A0A401G9A3_9APHY</name>
<dbReference type="InterPro" id="IPR007743">
    <property type="entry name" value="Immunity-related_GTPase-like"/>
</dbReference>
<evidence type="ECO:0000313" key="4">
    <source>
        <dbReference type="EMBL" id="GBE78745.1"/>
    </source>
</evidence>
<dbReference type="OrthoDB" id="422720at2759"/>
<dbReference type="GO" id="GO:0016020">
    <property type="term" value="C:membrane"/>
    <property type="evidence" value="ECO:0007669"/>
    <property type="project" value="InterPro"/>
</dbReference>
<dbReference type="GeneID" id="38775662"/>
<feature type="region of interest" description="Disordered" evidence="2">
    <location>
        <begin position="542"/>
        <end position="562"/>
    </location>
</feature>